<reference evidence="1 2" key="1">
    <citation type="journal article" date="2019" name="Sci. Rep.">
        <title>Orb-weaving spider Araneus ventricosus genome elucidates the spidroin gene catalogue.</title>
        <authorList>
            <person name="Kono N."/>
            <person name="Nakamura H."/>
            <person name="Ohtoshi R."/>
            <person name="Moran D.A.P."/>
            <person name="Shinohara A."/>
            <person name="Yoshida Y."/>
            <person name="Fujiwara M."/>
            <person name="Mori M."/>
            <person name="Tomita M."/>
            <person name="Arakawa K."/>
        </authorList>
    </citation>
    <scope>NUCLEOTIDE SEQUENCE [LARGE SCALE GENOMIC DNA]</scope>
</reference>
<accession>A0A4Y2FT94</accession>
<organism evidence="1 2">
    <name type="scientific">Araneus ventricosus</name>
    <name type="common">Orbweaver spider</name>
    <name type="synonym">Epeira ventricosa</name>
    <dbReference type="NCBI Taxonomy" id="182803"/>
    <lineage>
        <taxon>Eukaryota</taxon>
        <taxon>Metazoa</taxon>
        <taxon>Ecdysozoa</taxon>
        <taxon>Arthropoda</taxon>
        <taxon>Chelicerata</taxon>
        <taxon>Arachnida</taxon>
        <taxon>Araneae</taxon>
        <taxon>Araneomorphae</taxon>
        <taxon>Entelegynae</taxon>
        <taxon>Araneoidea</taxon>
        <taxon>Araneidae</taxon>
        <taxon>Araneus</taxon>
    </lineage>
</organism>
<comment type="caution">
    <text evidence="1">The sequence shown here is derived from an EMBL/GenBank/DDBJ whole genome shotgun (WGS) entry which is preliminary data.</text>
</comment>
<protein>
    <submittedName>
        <fullName evidence="1">Uncharacterized protein</fullName>
    </submittedName>
</protein>
<keyword evidence="2" id="KW-1185">Reference proteome</keyword>
<gene>
    <name evidence="1" type="ORF">AVEN_8421_1</name>
</gene>
<feature type="non-terminal residue" evidence="1">
    <location>
        <position position="43"/>
    </location>
</feature>
<evidence type="ECO:0000313" key="2">
    <source>
        <dbReference type="Proteomes" id="UP000499080"/>
    </source>
</evidence>
<sequence length="43" mass="5274">MEEKKRHDEEEENMILMKESEIDDFGSFQQETEAEEIQEINHF</sequence>
<dbReference type="EMBL" id="BGPR01175146">
    <property type="protein sequence ID" value="GBM44247.1"/>
    <property type="molecule type" value="Genomic_DNA"/>
</dbReference>
<proteinExistence type="predicted"/>
<evidence type="ECO:0000313" key="1">
    <source>
        <dbReference type="EMBL" id="GBM44247.1"/>
    </source>
</evidence>
<name>A0A4Y2FT94_ARAVE</name>
<dbReference type="AlphaFoldDB" id="A0A4Y2FT94"/>
<dbReference type="Proteomes" id="UP000499080">
    <property type="component" value="Unassembled WGS sequence"/>
</dbReference>